<organism evidence="2 3">
    <name type="scientific">Candidatus Synechococcus calcipolaris G9</name>
    <dbReference type="NCBI Taxonomy" id="1497997"/>
    <lineage>
        <taxon>Bacteria</taxon>
        <taxon>Bacillati</taxon>
        <taxon>Cyanobacteriota</taxon>
        <taxon>Cyanophyceae</taxon>
        <taxon>Synechococcales</taxon>
        <taxon>Synechococcaceae</taxon>
        <taxon>Synechococcus</taxon>
    </lineage>
</organism>
<dbReference type="Pfam" id="PF07521">
    <property type="entry name" value="RMMBL"/>
    <property type="match status" value="1"/>
</dbReference>
<evidence type="ECO:0000313" key="3">
    <source>
        <dbReference type="Proteomes" id="UP001154265"/>
    </source>
</evidence>
<gene>
    <name evidence="2" type="ORF">L3556_16125</name>
</gene>
<dbReference type="SUPFAM" id="SSF56281">
    <property type="entry name" value="Metallo-hydrolase/oxidoreductase"/>
    <property type="match status" value="1"/>
</dbReference>
<protein>
    <submittedName>
        <fullName evidence="2">MBL fold metallo-hydrolase</fullName>
    </submittedName>
</protein>
<dbReference type="InterPro" id="IPR036866">
    <property type="entry name" value="RibonucZ/Hydroxyglut_hydro"/>
</dbReference>
<reference evidence="2" key="1">
    <citation type="journal article" date="2022" name="Genome Biol. Evol.">
        <title>A New Gene Family Diagnostic for Intracellular Biomineralization of Amorphous Ca Carbonates by Cyanobacteria.</title>
        <authorList>
            <person name="Benzerara K."/>
            <person name="Duprat E."/>
            <person name="Bitard-Feildel T."/>
            <person name="Caumes G."/>
            <person name="Cassier-Chauvat C."/>
            <person name="Chauvat F."/>
            <person name="Dezi M."/>
            <person name="Diop S.I."/>
            <person name="Gaschignard G."/>
            <person name="Gorgen S."/>
            <person name="Gugger M."/>
            <person name="Lopez-Garcia P."/>
            <person name="Millet M."/>
            <person name="Skouri-Panet F."/>
            <person name="Moreira D."/>
            <person name="Callebaut I."/>
        </authorList>
    </citation>
    <scope>NUCLEOTIDE SEQUENCE</scope>
    <source>
        <strain evidence="2">G9</strain>
    </source>
</reference>
<feature type="domain" description="Metallo-beta-lactamase" evidence="1">
    <location>
        <begin position="17"/>
        <end position="190"/>
    </location>
</feature>
<dbReference type="InterPro" id="IPR001279">
    <property type="entry name" value="Metallo-B-lactamas"/>
</dbReference>
<dbReference type="InterPro" id="IPR050698">
    <property type="entry name" value="MBL"/>
</dbReference>
<dbReference type="Gene3D" id="3.60.15.10">
    <property type="entry name" value="Ribonuclease Z/Hydroxyacylglutathione hydrolase-like"/>
    <property type="match status" value="1"/>
</dbReference>
<keyword evidence="3" id="KW-1185">Reference proteome</keyword>
<dbReference type="SMART" id="SM00849">
    <property type="entry name" value="Lactamase_B"/>
    <property type="match status" value="1"/>
</dbReference>
<dbReference type="PANTHER" id="PTHR11203">
    <property type="entry name" value="CLEAVAGE AND POLYADENYLATION SPECIFICITY FACTOR FAMILY MEMBER"/>
    <property type="match status" value="1"/>
</dbReference>
<accession>A0ABT6F3X1</accession>
<dbReference type="EMBL" id="JAKKUT010000008">
    <property type="protein sequence ID" value="MDG2992446.1"/>
    <property type="molecule type" value="Genomic_DNA"/>
</dbReference>
<dbReference type="InterPro" id="IPR011108">
    <property type="entry name" value="RMMBL"/>
</dbReference>
<evidence type="ECO:0000313" key="2">
    <source>
        <dbReference type="EMBL" id="MDG2992446.1"/>
    </source>
</evidence>
<proteinExistence type="predicted"/>
<evidence type="ECO:0000259" key="1">
    <source>
        <dbReference type="SMART" id="SM00849"/>
    </source>
</evidence>
<name>A0ABT6F3X1_9SYNE</name>
<dbReference type="Pfam" id="PF12706">
    <property type="entry name" value="Lactamase_B_2"/>
    <property type="match status" value="1"/>
</dbReference>
<dbReference type="Proteomes" id="UP001154265">
    <property type="component" value="Unassembled WGS sequence"/>
</dbReference>
<comment type="caution">
    <text evidence="2">The sequence shown here is derived from an EMBL/GenBank/DDBJ whole genome shotgun (WGS) entry which is preliminary data.</text>
</comment>
<dbReference type="RefSeq" id="WP_277868357.1">
    <property type="nucleotide sequence ID" value="NZ_JAKKUT010000008.1"/>
</dbReference>
<reference evidence="2" key="2">
    <citation type="submission" date="2022-01" db="EMBL/GenBank/DDBJ databases">
        <authorList>
            <person name="Zivanovic Y."/>
            <person name="Moreira D."/>
            <person name="Lopez-Garcia P."/>
        </authorList>
    </citation>
    <scope>NUCLEOTIDE SEQUENCE</scope>
    <source>
        <strain evidence="2">G9</strain>
    </source>
</reference>
<sequence>MIIESLNYGVGQGDEGVCLSLSLGPYRILLDCGLSDISSLKADGLGDGPMDFVFCSHAHGDHARGLLDLHRAFPRLPVYASEVTTHLLPLNWPEVDPIPAFCRALPWRSPIEFRDGLTAELFPAGHLPGAAACLITYENPSGDQASVLYTGDFFLSNTRFADGLPLADVRGLQPDVLIMEASLGTARHPHRRQQENQLADRIHQAIIQGYNIVLPLPALGIAQEILILLRSHHRFTGQDLDIWVGPAIAQACNAYLAVLPHLPTAIQNFAQHQSPFWDQRVRPRVQPLPQPDQFPDPSAIPHIILADQDQVLDPYLKKGDRPWLILYPRLLYGHDTQPEEFIPKGNLDTERPIEAESFLLSLHSDGPATTQLIHNIRPQHVVLIHGNPNYLTDLASLNELSNRYHLHTPTPGSRIEMPLGQLSITAPTTLVNTAYEGDVLEWGDRAVVSLPLEIITDARWRRLADTGFILASWQGEQLVLRGMTAKEVLSTSAEIIAAEKDCCYSCQFYRGQRCWNQLSPLYNFKVAPEGYCPSFERIEATPEPSED</sequence>
<dbReference type="PANTHER" id="PTHR11203:SF37">
    <property type="entry name" value="INTEGRATOR COMPLEX SUBUNIT 11"/>
    <property type="match status" value="1"/>
</dbReference>